<comment type="similarity">
    <text evidence="1">Belongs to the CSN7/EIF3M family. CSN7 subfamily.</text>
</comment>
<name>A0A1E3PT94_9ASCO</name>
<organism evidence="4 5">
    <name type="scientific">Nadsonia fulvescens var. elongata DSM 6958</name>
    <dbReference type="NCBI Taxonomy" id="857566"/>
    <lineage>
        <taxon>Eukaryota</taxon>
        <taxon>Fungi</taxon>
        <taxon>Dikarya</taxon>
        <taxon>Ascomycota</taxon>
        <taxon>Saccharomycotina</taxon>
        <taxon>Dipodascomycetes</taxon>
        <taxon>Dipodascales</taxon>
        <taxon>Dipodascales incertae sedis</taxon>
        <taxon>Nadsonia</taxon>
    </lineage>
</organism>
<dbReference type="STRING" id="857566.A0A1E3PT94"/>
<dbReference type="Pfam" id="PF01399">
    <property type="entry name" value="PCI"/>
    <property type="match status" value="1"/>
</dbReference>
<keyword evidence="5" id="KW-1185">Reference proteome</keyword>
<evidence type="ECO:0000313" key="4">
    <source>
        <dbReference type="EMBL" id="ODQ68484.1"/>
    </source>
</evidence>
<reference evidence="4 5" key="1">
    <citation type="journal article" date="2016" name="Proc. Natl. Acad. Sci. U.S.A.">
        <title>Comparative genomics of biotechnologically important yeasts.</title>
        <authorList>
            <person name="Riley R."/>
            <person name="Haridas S."/>
            <person name="Wolfe K.H."/>
            <person name="Lopes M.R."/>
            <person name="Hittinger C.T."/>
            <person name="Goeker M."/>
            <person name="Salamov A.A."/>
            <person name="Wisecaver J.H."/>
            <person name="Long T.M."/>
            <person name="Calvey C.H."/>
            <person name="Aerts A.L."/>
            <person name="Barry K.W."/>
            <person name="Choi C."/>
            <person name="Clum A."/>
            <person name="Coughlan A.Y."/>
            <person name="Deshpande S."/>
            <person name="Douglass A.P."/>
            <person name="Hanson S.J."/>
            <person name="Klenk H.-P."/>
            <person name="LaButti K.M."/>
            <person name="Lapidus A."/>
            <person name="Lindquist E.A."/>
            <person name="Lipzen A.M."/>
            <person name="Meier-Kolthoff J.P."/>
            <person name="Ohm R.A."/>
            <person name="Otillar R.P."/>
            <person name="Pangilinan J.L."/>
            <person name="Peng Y."/>
            <person name="Rokas A."/>
            <person name="Rosa C.A."/>
            <person name="Scheuner C."/>
            <person name="Sibirny A.A."/>
            <person name="Slot J.C."/>
            <person name="Stielow J.B."/>
            <person name="Sun H."/>
            <person name="Kurtzman C.P."/>
            <person name="Blackwell M."/>
            <person name="Grigoriev I.V."/>
            <person name="Jeffries T.W."/>
        </authorList>
    </citation>
    <scope>NUCLEOTIDE SEQUENCE [LARGE SCALE GENOMIC DNA]</scope>
    <source>
        <strain evidence="4 5">DSM 6958</strain>
    </source>
</reference>
<proteinExistence type="inferred from homology"/>
<protein>
    <recommendedName>
        <fullName evidence="3">PCI domain-containing protein</fullName>
    </recommendedName>
</protein>
<dbReference type="AlphaFoldDB" id="A0A1E3PT94"/>
<evidence type="ECO:0000256" key="1">
    <source>
        <dbReference type="ARBA" id="ARBA00008482"/>
    </source>
</evidence>
<keyword evidence="2" id="KW-0736">Signalosome</keyword>
<dbReference type="Proteomes" id="UP000095009">
    <property type="component" value="Unassembled WGS sequence"/>
</dbReference>
<evidence type="ECO:0000259" key="3">
    <source>
        <dbReference type="PROSITE" id="PS50250"/>
    </source>
</evidence>
<sequence length="219" mass="24699">MEKNLASLTSLPTPLPGPATIDIIIQILESPTTYLFGELCYHDAILEAKKVEEEVGVANSPYKGWIRILYIFAFHTLADYKEQKSFDSCLPDLSLIMMRKLRQLSLISLIGSLSANSVFKYSQLKKELFLEDDSTEEIESLIIDSVYKGLIEGKIDTINQEIINVRVGDKGGRDIIINGNRFDTIRQVLNNWLLSSGKLLEEIEENICKVKADLNVRTS</sequence>
<evidence type="ECO:0000313" key="5">
    <source>
        <dbReference type="Proteomes" id="UP000095009"/>
    </source>
</evidence>
<dbReference type="PROSITE" id="PS50250">
    <property type="entry name" value="PCI"/>
    <property type="match status" value="1"/>
</dbReference>
<dbReference type="OrthoDB" id="10267031at2759"/>
<dbReference type="PANTHER" id="PTHR15350">
    <property type="entry name" value="COP9 SIGNALOSOME COMPLEX SUBUNIT 7/DENDRITIC CELL PROTEIN GA17"/>
    <property type="match status" value="1"/>
</dbReference>
<dbReference type="InterPro" id="IPR045237">
    <property type="entry name" value="COPS7/eIF3m"/>
</dbReference>
<dbReference type="InterPro" id="IPR000717">
    <property type="entry name" value="PCI_dom"/>
</dbReference>
<accession>A0A1E3PT94</accession>
<dbReference type="GO" id="GO:0008180">
    <property type="term" value="C:COP9 signalosome"/>
    <property type="evidence" value="ECO:0007669"/>
    <property type="project" value="UniProtKB-KW"/>
</dbReference>
<dbReference type="PANTHER" id="PTHR15350:SF5">
    <property type="entry name" value="COP9 SIGNALOSOME COMPLEX SUBUNIT 7"/>
    <property type="match status" value="1"/>
</dbReference>
<feature type="domain" description="PCI" evidence="3">
    <location>
        <begin position="1"/>
        <end position="169"/>
    </location>
</feature>
<dbReference type="EMBL" id="KV454406">
    <property type="protein sequence ID" value="ODQ68484.1"/>
    <property type="molecule type" value="Genomic_DNA"/>
</dbReference>
<gene>
    <name evidence="4" type="ORF">NADFUDRAFT_49122</name>
</gene>
<evidence type="ECO:0000256" key="2">
    <source>
        <dbReference type="ARBA" id="ARBA00022790"/>
    </source>
</evidence>